<evidence type="ECO:0000313" key="2">
    <source>
        <dbReference type="EMBL" id="OLP06808.1"/>
    </source>
</evidence>
<reference evidence="2 3" key="1">
    <citation type="submission" date="2017-01" db="EMBL/GenBank/DDBJ databases">
        <title>Genome sequence of Rhodoferax antarcticus ANT.BR, a psychrophilic purple nonsulfur bacterium from an Antarctic microbial mat.</title>
        <authorList>
            <person name="Baker J."/>
            <person name="Riester C."/>
            <person name="Skinner B."/>
            <person name="Newell A."/>
            <person name="Swingley W."/>
            <person name="Madigan M."/>
            <person name="Jung D."/>
            <person name="Asao M."/>
            <person name="Chen M."/>
            <person name="Loughlin P."/>
            <person name="Pan H."/>
            <person name="Lin S."/>
            <person name="Li N."/>
            <person name="Shaw J."/>
            <person name="Prado M."/>
            <person name="Sherman C."/>
            <person name="Li X."/>
            <person name="Tang J."/>
            <person name="Blankenship R."/>
            <person name="Zhao T."/>
            <person name="Touchman J."/>
            <person name="Sattley M."/>
        </authorList>
    </citation>
    <scope>NUCLEOTIDE SEQUENCE [LARGE SCALE GENOMIC DNA]</scope>
    <source>
        <strain evidence="2 3">ANT.BR</strain>
    </source>
</reference>
<organism evidence="2 3">
    <name type="scientific">Rhodoferax antarcticus ANT.BR</name>
    <dbReference type="NCBI Taxonomy" id="1111071"/>
    <lineage>
        <taxon>Bacteria</taxon>
        <taxon>Pseudomonadati</taxon>
        <taxon>Pseudomonadota</taxon>
        <taxon>Betaproteobacteria</taxon>
        <taxon>Burkholderiales</taxon>
        <taxon>Comamonadaceae</taxon>
        <taxon>Rhodoferax</taxon>
    </lineage>
</organism>
<feature type="compositionally biased region" description="Basic and acidic residues" evidence="1">
    <location>
        <begin position="1"/>
        <end position="22"/>
    </location>
</feature>
<dbReference type="Proteomes" id="UP000185911">
    <property type="component" value="Unassembled WGS sequence"/>
</dbReference>
<name>A0A1Q8YFH8_9BURK</name>
<protein>
    <submittedName>
        <fullName evidence="2">Uncharacterized protein</fullName>
    </submittedName>
</protein>
<gene>
    <name evidence="2" type="ORF">BLL52_1919</name>
</gene>
<dbReference type="AlphaFoldDB" id="A0A1Q8YFH8"/>
<keyword evidence="3" id="KW-1185">Reference proteome</keyword>
<evidence type="ECO:0000256" key="1">
    <source>
        <dbReference type="SAM" id="MobiDB-lite"/>
    </source>
</evidence>
<feature type="region of interest" description="Disordered" evidence="1">
    <location>
        <begin position="1"/>
        <end position="44"/>
    </location>
</feature>
<comment type="caution">
    <text evidence="2">The sequence shown here is derived from an EMBL/GenBank/DDBJ whole genome shotgun (WGS) entry which is preliminary data.</text>
</comment>
<accession>A0A1Q8YFH8</accession>
<sequence>MLHIPDQKHHPIRGKEATESGSKKPVNPVPTLPVIPTQKSHPSR</sequence>
<evidence type="ECO:0000313" key="3">
    <source>
        <dbReference type="Proteomes" id="UP000185911"/>
    </source>
</evidence>
<dbReference type="EMBL" id="MSYM01000012">
    <property type="protein sequence ID" value="OLP06808.1"/>
    <property type="molecule type" value="Genomic_DNA"/>
</dbReference>
<proteinExistence type="predicted"/>